<reference evidence="4 6" key="3">
    <citation type="submission" date="2019-03" db="EMBL/GenBank/DDBJ databases">
        <authorList>
            <consortium name="Pathogen Informatics"/>
        </authorList>
    </citation>
    <scope>NUCLEOTIDE SEQUENCE [LARGE SCALE GENOMIC DNA]</scope>
    <source>
        <strain evidence="4 6">NCTC12282</strain>
    </source>
</reference>
<dbReference type="PANTHER" id="PTHR35568">
    <property type="entry name" value="TRANSCRIPTIONAL REGULATOR DAUR"/>
    <property type="match status" value="1"/>
</dbReference>
<organism evidence="3 5">
    <name type="scientific">Budvicia aquatica</name>
    <dbReference type="NCBI Taxonomy" id="82979"/>
    <lineage>
        <taxon>Bacteria</taxon>
        <taxon>Pseudomonadati</taxon>
        <taxon>Pseudomonadota</taxon>
        <taxon>Gammaproteobacteria</taxon>
        <taxon>Enterobacterales</taxon>
        <taxon>Budviciaceae</taxon>
        <taxon>Budvicia</taxon>
    </lineage>
</organism>
<reference evidence="3" key="1">
    <citation type="submission" date="2017-09" db="EMBL/GenBank/DDBJ databases">
        <title>FDA dAtabase for Regulatory Grade micrObial Sequences (FDA-ARGOS): Supporting development and validation of Infectious Disease Dx tests.</title>
        <authorList>
            <person name="Minogue T."/>
            <person name="Wolcott M."/>
            <person name="Wasieloski L."/>
            <person name="Aguilar W."/>
            <person name="Moore D."/>
            <person name="Tallon L.J."/>
            <person name="Sadzewicz L."/>
            <person name="Ott S."/>
            <person name="Zhao X."/>
            <person name="Nagaraj S."/>
            <person name="Vavikolanu K."/>
            <person name="Aluvathingal J."/>
            <person name="Nadendla S."/>
            <person name="Sichtig H."/>
        </authorList>
    </citation>
    <scope>NUCLEOTIDE SEQUENCE</scope>
    <source>
        <strain evidence="3">FDAARGOS_387</strain>
    </source>
</reference>
<dbReference type="InterPro" id="IPR039445">
    <property type="entry name" value="DauR-like_HTH"/>
</dbReference>
<dbReference type="Pfam" id="PF08348">
    <property type="entry name" value="PAS_6"/>
    <property type="match status" value="1"/>
</dbReference>
<dbReference type="STRING" id="1111728.GCA_000427805_04268"/>
<protein>
    <submittedName>
        <fullName evidence="4">Uncharacterized protein conserved in bacteria</fullName>
    </submittedName>
</protein>
<feature type="domain" description="Transcriptional regulator DauR-like HTH" evidence="2">
    <location>
        <begin position="146"/>
        <end position="207"/>
    </location>
</feature>
<accession>A0A2C6C265</accession>
<gene>
    <name evidence="3" type="ORF">CRN84_14390</name>
    <name evidence="4" type="ORF">NCTC12282_04072</name>
</gene>
<dbReference type="EMBL" id="PDDX01000001">
    <property type="protein sequence ID" value="PHI30440.1"/>
    <property type="molecule type" value="Genomic_DNA"/>
</dbReference>
<dbReference type="InterPro" id="IPR039446">
    <property type="entry name" value="DauR-like"/>
</dbReference>
<name>A0A2C6C265_9GAMM</name>
<evidence type="ECO:0000313" key="6">
    <source>
        <dbReference type="Proteomes" id="UP000373449"/>
    </source>
</evidence>
<dbReference type="Pfam" id="PF13309">
    <property type="entry name" value="HTH_22"/>
    <property type="match status" value="1"/>
</dbReference>
<dbReference type="InterPro" id="IPR013559">
    <property type="entry name" value="YheO"/>
</dbReference>
<dbReference type="PANTHER" id="PTHR35568:SF1">
    <property type="entry name" value="TRANSCRIPTIONAL REGULATOR DAUR"/>
    <property type="match status" value="1"/>
</dbReference>
<feature type="domain" description="YheO-like" evidence="1">
    <location>
        <begin position="14"/>
        <end position="118"/>
    </location>
</feature>
<keyword evidence="5" id="KW-1185">Reference proteome</keyword>
<proteinExistence type="predicted"/>
<dbReference type="AlphaFoldDB" id="A0A2C6C265"/>
<dbReference type="EMBL" id="CAADJA010000002">
    <property type="protein sequence ID" value="VFS49639.1"/>
    <property type="molecule type" value="Genomic_DNA"/>
</dbReference>
<evidence type="ECO:0000313" key="5">
    <source>
        <dbReference type="Proteomes" id="UP000224974"/>
    </source>
</evidence>
<sequence length="211" mass="23892">MSLSIDSEHQRLLAGYHPLCEAISALFYPYVEVVIHDLLTQKVSYLANNISRREIGDDSALENIEFTESENVIGPYEKLNWDGRKMRAISSVIRSPLTGQPEALLCINFNTYDFEQIRGALNIFLSGGQLIPQPEKLFRDDWQERINTFMHSWLQKQGLSLSTLSRAEKRLLVEALYAEGAFNGKSAANYVANIVGVSRASVFKYIKELKS</sequence>
<evidence type="ECO:0000259" key="1">
    <source>
        <dbReference type="Pfam" id="PF08348"/>
    </source>
</evidence>
<evidence type="ECO:0000313" key="3">
    <source>
        <dbReference type="EMBL" id="PHI30440.1"/>
    </source>
</evidence>
<dbReference type="OrthoDB" id="9796595at2"/>
<dbReference type="RefSeq" id="WP_029093687.1">
    <property type="nucleotide sequence ID" value="NZ_CAADJA010000002.1"/>
</dbReference>
<dbReference type="Proteomes" id="UP000373449">
    <property type="component" value="Unassembled WGS sequence"/>
</dbReference>
<reference evidence="5" key="2">
    <citation type="submission" date="2017-09" db="EMBL/GenBank/DDBJ databases">
        <title>FDA dAtabase for Regulatory Grade micrObial Sequences (FDA-ARGOS): Supporting development and validation of Infectious Disease Dx tests.</title>
        <authorList>
            <person name="Minogue T."/>
            <person name="Wolcott M."/>
            <person name="Wasieloski L."/>
            <person name="Aguilar W."/>
            <person name="Moore D."/>
            <person name="Tallon L."/>
            <person name="Sadzewicz L."/>
            <person name="Ott S."/>
            <person name="Zhao X."/>
            <person name="Nagaraj S."/>
            <person name="Vavikolanu K."/>
            <person name="Aluvathingal J."/>
            <person name="Nadendla S."/>
            <person name="Sichtig H."/>
        </authorList>
    </citation>
    <scope>NUCLEOTIDE SEQUENCE [LARGE SCALE GENOMIC DNA]</scope>
    <source>
        <strain evidence="5">FDAARGOS_387</strain>
    </source>
</reference>
<dbReference type="Proteomes" id="UP000224974">
    <property type="component" value="Unassembled WGS sequence"/>
</dbReference>
<evidence type="ECO:0000313" key="4">
    <source>
        <dbReference type="EMBL" id="VFS49639.1"/>
    </source>
</evidence>
<evidence type="ECO:0000259" key="2">
    <source>
        <dbReference type="Pfam" id="PF13309"/>
    </source>
</evidence>